<evidence type="ECO:0008006" key="4">
    <source>
        <dbReference type="Google" id="ProtNLM"/>
    </source>
</evidence>
<accession>A0A0G1FUJ5</accession>
<comment type="caution">
    <text evidence="2">The sequence shown here is derived from an EMBL/GenBank/DDBJ whole genome shotgun (WGS) entry which is preliminary data.</text>
</comment>
<feature type="transmembrane region" description="Helical" evidence="1">
    <location>
        <begin position="203"/>
        <end position="221"/>
    </location>
</feature>
<feature type="transmembrane region" description="Helical" evidence="1">
    <location>
        <begin position="333"/>
        <end position="355"/>
    </location>
</feature>
<reference evidence="2 3" key="1">
    <citation type="journal article" date="2015" name="Nature">
        <title>rRNA introns, odd ribosomes, and small enigmatic genomes across a large radiation of phyla.</title>
        <authorList>
            <person name="Brown C.T."/>
            <person name="Hug L.A."/>
            <person name="Thomas B.C."/>
            <person name="Sharon I."/>
            <person name="Castelle C.J."/>
            <person name="Singh A."/>
            <person name="Wilkins M.J."/>
            <person name="Williams K.H."/>
            <person name="Banfield J.F."/>
        </authorList>
    </citation>
    <scope>NUCLEOTIDE SEQUENCE [LARGE SCALE GENOMIC DNA]</scope>
</reference>
<dbReference type="STRING" id="1618443.UV73_C0001G0177"/>
<dbReference type="EMBL" id="LCFP01000001">
    <property type="protein sequence ID" value="KKS98656.1"/>
    <property type="molecule type" value="Genomic_DNA"/>
</dbReference>
<keyword evidence="1" id="KW-0472">Membrane</keyword>
<evidence type="ECO:0000313" key="3">
    <source>
        <dbReference type="Proteomes" id="UP000034894"/>
    </source>
</evidence>
<feature type="transmembrane region" description="Helical" evidence="1">
    <location>
        <begin position="367"/>
        <end position="386"/>
    </location>
</feature>
<sequence length="463" mass="53452">MRSNYKSLILLAGAIFISFVIYRQSLGSYFFQDDWFTLKISRGADLAAIAAFFVPRRDVIYYRPLGMQIPFYLLQSFFGLNQLPFRLLNFVLHAANTVMIYLLIKKMGGSVFPARLSAILYAVSGVHYTVFYWSSTLPFFLGPLLLFSSFYFFLRFSEGKAVWYFLSLTAFILGLFTNEMTAVLPLMLLSYSFIINKISYWRLLPYFVPVAILVGIRFLFFPPPVTESYSLGVARETAYSLRNYFLWSNNWPEEIQGQFYRFGLLNPRFVREFAPYVAVFCLSLAVNILLFYFLPLVHLLKNKNTTSIRFFYFGLSWFLIGLAPVIFFPLHVFSYYLIIPMAGLLLSLTVVFHNYLNFQSRLLIRKVMTIAVVASSIISACALVAFNSKIHWAPRRARISKILTDKAKSVSFGADEKVIFSVKPYSEYKLALNDQDALQYIFSRNDIITDYSLHGLGKFYLSE</sequence>
<feature type="transmembrane region" description="Helical" evidence="1">
    <location>
        <begin position="161"/>
        <end position="191"/>
    </location>
</feature>
<keyword evidence="1" id="KW-1133">Transmembrane helix</keyword>
<protein>
    <recommendedName>
        <fullName evidence="4">Glycosyltransferase RgtA/B/C/D-like domain-containing protein</fullName>
    </recommendedName>
</protein>
<keyword evidence="1" id="KW-0812">Transmembrane</keyword>
<evidence type="ECO:0000256" key="1">
    <source>
        <dbReference type="SAM" id="Phobius"/>
    </source>
</evidence>
<feature type="transmembrane region" description="Helical" evidence="1">
    <location>
        <begin position="273"/>
        <end position="297"/>
    </location>
</feature>
<feature type="transmembrane region" description="Helical" evidence="1">
    <location>
        <begin position="309"/>
        <end position="327"/>
    </location>
</feature>
<proteinExistence type="predicted"/>
<dbReference type="Proteomes" id="UP000034894">
    <property type="component" value="Unassembled WGS sequence"/>
</dbReference>
<gene>
    <name evidence="2" type="ORF">UV73_C0001G0177</name>
</gene>
<feature type="transmembrane region" description="Helical" evidence="1">
    <location>
        <begin position="116"/>
        <end position="141"/>
    </location>
</feature>
<evidence type="ECO:0000313" key="2">
    <source>
        <dbReference type="EMBL" id="KKS98656.1"/>
    </source>
</evidence>
<feature type="transmembrane region" description="Helical" evidence="1">
    <location>
        <begin position="83"/>
        <end position="104"/>
    </location>
</feature>
<organism evidence="2 3">
    <name type="scientific">Candidatus Gottesmanbacteria bacterium GW2011_GWA2_43_14</name>
    <dbReference type="NCBI Taxonomy" id="1618443"/>
    <lineage>
        <taxon>Bacteria</taxon>
        <taxon>Candidatus Gottesmaniibacteriota</taxon>
    </lineage>
</organism>
<name>A0A0G1FUJ5_9BACT</name>
<dbReference type="AlphaFoldDB" id="A0A0G1FUJ5"/>